<dbReference type="GeneID" id="104774328"/>
<feature type="non-terminal residue" evidence="9">
    <location>
        <position position="171"/>
    </location>
</feature>
<evidence type="ECO:0000256" key="2">
    <source>
        <dbReference type="ARBA" id="ARBA00009045"/>
    </source>
</evidence>
<comment type="subcellular location">
    <subcellularLocation>
        <location evidence="1">Membrane</location>
        <topology evidence="1">Multi-pass membrane protein</topology>
    </subcellularLocation>
</comment>
<dbReference type="PANTHER" id="PTHR43066:SF5">
    <property type="entry name" value="RHOMBOID-LIKE PROTEIN 11, CHLOROPLASTIC-RELATED"/>
    <property type="match status" value="1"/>
</dbReference>
<dbReference type="Pfam" id="PF01694">
    <property type="entry name" value="Rhomboid"/>
    <property type="match status" value="1"/>
</dbReference>
<accession>A0ABM1RHC4</accession>
<feature type="transmembrane region" description="Helical" evidence="6">
    <location>
        <begin position="97"/>
        <end position="114"/>
    </location>
</feature>
<comment type="similarity">
    <text evidence="2">Belongs to the peptidase S54 family.</text>
</comment>
<proteinExistence type="inferred from homology"/>
<dbReference type="PANTHER" id="PTHR43066">
    <property type="entry name" value="RHOMBOID-RELATED PROTEIN"/>
    <property type="match status" value="1"/>
</dbReference>
<keyword evidence="8" id="KW-1185">Reference proteome</keyword>
<dbReference type="InterPro" id="IPR022764">
    <property type="entry name" value="Peptidase_S54_rhomboid_dom"/>
</dbReference>
<evidence type="ECO:0000256" key="6">
    <source>
        <dbReference type="SAM" id="Phobius"/>
    </source>
</evidence>
<dbReference type="InterPro" id="IPR035952">
    <property type="entry name" value="Rhomboid-like_sf"/>
</dbReference>
<evidence type="ECO:0000256" key="5">
    <source>
        <dbReference type="ARBA" id="ARBA00023136"/>
    </source>
</evidence>
<dbReference type="Proteomes" id="UP000694864">
    <property type="component" value="Unplaced"/>
</dbReference>
<feature type="domain" description="Peptidase S54 rhomboid" evidence="7">
    <location>
        <begin position="135"/>
        <end position="171"/>
    </location>
</feature>
<name>A0ABM1RHC4_CAMSA</name>
<evidence type="ECO:0000256" key="3">
    <source>
        <dbReference type="ARBA" id="ARBA00022692"/>
    </source>
</evidence>
<sequence>KLKNKVVRVVNQRFEFLKCLSFTFPFFTLLTSLPCSFFVNQPASPLSLTLNSTKPIVSCPLTVVRSRLSEPGEDSFSDITPQYELSKTQDKQKPQKLANGIFLIILTNLAIFMAEHFYQVRWIKSLYLYSDFPVWYQFVTAAFCHANWNHLSSNLFFLYIFGKIVEEEIGS</sequence>
<dbReference type="RefSeq" id="XP_019098412.1">
    <property type="nucleotide sequence ID" value="XM_019242867.1"/>
</dbReference>
<evidence type="ECO:0000256" key="1">
    <source>
        <dbReference type="ARBA" id="ARBA00004141"/>
    </source>
</evidence>
<protein>
    <submittedName>
        <fullName evidence="9">Rhomboid-like protein 11, chloroplastic</fullName>
    </submittedName>
</protein>
<feature type="non-terminal residue" evidence="9">
    <location>
        <position position="1"/>
    </location>
</feature>
<dbReference type="Gene3D" id="1.20.1540.10">
    <property type="entry name" value="Rhomboid-like"/>
    <property type="match status" value="1"/>
</dbReference>
<keyword evidence="4 6" id="KW-1133">Transmembrane helix</keyword>
<keyword evidence="3 6" id="KW-0812">Transmembrane</keyword>
<evidence type="ECO:0000256" key="4">
    <source>
        <dbReference type="ARBA" id="ARBA00022989"/>
    </source>
</evidence>
<evidence type="ECO:0000259" key="7">
    <source>
        <dbReference type="Pfam" id="PF01694"/>
    </source>
</evidence>
<feature type="transmembrane region" description="Helical" evidence="6">
    <location>
        <begin position="126"/>
        <end position="148"/>
    </location>
</feature>
<keyword evidence="5 6" id="KW-0472">Membrane</keyword>
<evidence type="ECO:0000313" key="9">
    <source>
        <dbReference type="RefSeq" id="XP_019098412.1"/>
    </source>
</evidence>
<gene>
    <name evidence="9" type="primary">LOC104774328</name>
</gene>
<reference evidence="9" key="2">
    <citation type="submission" date="2025-08" db="UniProtKB">
        <authorList>
            <consortium name="RefSeq"/>
        </authorList>
    </citation>
    <scope>IDENTIFICATION</scope>
    <source>
        <tissue evidence="9">Leaf</tissue>
    </source>
</reference>
<organism evidence="8 9">
    <name type="scientific">Camelina sativa</name>
    <name type="common">False flax</name>
    <name type="synonym">Myagrum sativum</name>
    <dbReference type="NCBI Taxonomy" id="90675"/>
    <lineage>
        <taxon>Eukaryota</taxon>
        <taxon>Viridiplantae</taxon>
        <taxon>Streptophyta</taxon>
        <taxon>Embryophyta</taxon>
        <taxon>Tracheophyta</taxon>
        <taxon>Spermatophyta</taxon>
        <taxon>Magnoliopsida</taxon>
        <taxon>eudicotyledons</taxon>
        <taxon>Gunneridae</taxon>
        <taxon>Pentapetalae</taxon>
        <taxon>rosids</taxon>
        <taxon>malvids</taxon>
        <taxon>Brassicales</taxon>
        <taxon>Brassicaceae</taxon>
        <taxon>Camelineae</taxon>
        <taxon>Camelina</taxon>
    </lineage>
</organism>
<reference evidence="8" key="1">
    <citation type="journal article" date="2014" name="Nat. Commun.">
        <title>The emerging biofuel crop Camelina sativa retains a highly undifferentiated hexaploid genome structure.</title>
        <authorList>
            <person name="Kagale S."/>
            <person name="Koh C."/>
            <person name="Nixon J."/>
            <person name="Bollina V."/>
            <person name="Clarke W.E."/>
            <person name="Tuteja R."/>
            <person name="Spillane C."/>
            <person name="Robinson S.J."/>
            <person name="Links M.G."/>
            <person name="Clarke C."/>
            <person name="Higgins E.E."/>
            <person name="Huebert T."/>
            <person name="Sharpe A.G."/>
            <person name="Parkin I.A."/>
        </authorList>
    </citation>
    <scope>NUCLEOTIDE SEQUENCE [LARGE SCALE GENOMIC DNA]</scope>
    <source>
        <strain evidence="8">cv. DH55</strain>
    </source>
</reference>
<dbReference type="SUPFAM" id="SSF144091">
    <property type="entry name" value="Rhomboid-like"/>
    <property type="match status" value="1"/>
</dbReference>
<evidence type="ECO:0000313" key="8">
    <source>
        <dbReference type="Proteomes" id="UP000694864"/>
    </source>
</evidence>